<organism evidence="1 2">
    <name type="scientific">Nocardioides phosphati</name>
    <dbReference type="NCBI Taxonomy" id="1867775"/>
    <lineage>
        <taxon>Bacteria</taxon>
        <taxon>Bacillati</taxon>
        <taxon>Actinomycetota</taxon>
        <taxon>Actinomycetes</taxon>
        <taxon>Propionibacteriales</taxon>
        <taxon>Nocardioidaceae</taxon>
        <taxon>Nocardioides</taxon>
    </lineage>
</organism>
<evidence type="ECO:0000313" key="2">
    <source>
        <dbReference type="Proteomes" id="UP000655410"/>
    </source>
</evidence>
<dbReference type="EMBL" id="BMNI01000001">
    <property type="protein sequence ID" value="GGO85552.1"/>
    <property type="molecule type" value="Genomic_DNA"/>
</dbReference>
<dbReference type="Proteomes" id="UP000655410">
    <property type="component" value="Unassembled WGS sequence"/>
</dbReference>
<accession>A0ABQ2NB48</accession>
<reference evidence="2" key="1">
    <citation type="journal article" date="2019" name="Int. J. Syst. Evol. Microbiol.">
        <title>The Global Catalogue of Microorganisms (GCM) 10K type strain sequencing project: providing services to taxonomists for standard genome sequencing and annotation.</title>
        <authorList>
            <consortium name="The Broad Institute Genomics Platform"/>
            <consortium name="The Broad Institute Genome Sequencing Center for Infectious Disease"/>
            <person name="Wu L."/>
            <person name="Ma J."/>
        </authorList>
    </citation>
    <scope>NUCLEOTIDE SEQUENCE [LARGE SCALE GENOMIC DNA]</scope>
    <source>
        <strain evidence="2">CGMCC 4.7371</strain>
    </source>
</reference>
<gene>
    <name evidence="1" type="ORF">GCM10011584_05780</name>
</gene>
<comment type="caution">
    <text evidence="1">The sequence shown here is derived from an EMBL/GenBank/DDBJ whole genome shotgun (WGS) entry which is preliminary data.</text>
</comment>
<proteinExistence type="predicted"/>
<dbReference type="RefSeq" id="WP_188782455.1">
    <property type="nucleotide sequence ID" value="NZ_BMNI01000001.1"/>
</dbReference>
<protein>
    <submittedName>
        <fullName evidence="1">Uncharacterized protein</fullName>
    </submittedName>
</protein>
<evidence type="ECO:0000313" key="1">
    <source>
        <dbReference type="EMBL" id="GGO85552.1"/>
    </source>
</evidence>
<sequence>MGTASAHPSSPRLTGWFVTARHRQTGPHGEPRPWGAVHVKRIGEPMTACGVVTLGWQVFWRVPAASVLAELCVDCREGALADAQEGLSRCDAC</sequence>
<keyword evidence="2" id="KW-1185">Reference proteome</keyword>
<name>A0ABQ2NB48_9ACTN</name>